<dbReference type="EMBL" id="JAODIM010000041">
    <property type="protein sequence ID" value="MCU5778196.1"/>
    <property type="molecule type" value="Genomic_DNA"/>
</dbReference>
<reference evidence="1" key="1">
    <citation type="submission" date="2022-09" db="EMBL/GenBank/DDBJ databases">
        <title>Winslowiella arboricola sp. nov., isolated from bleeding cankers on broadleaf hosts.</title>
        <authorList>
            <person name="Brady C."/>
            <person name="Kaur S."/>
            <person name="Crampton B."/>
            <person name="Maddock D."/>
            <person name="Arnold D."/>
            <person name="Denman S."/>
        </authorList>
    </citation>
    <scope>NUCLEOTIDE SEQUENCE</scope>
    <source>
        <strain evidence="1">BAC 15a-03b</strain>
    </source>
</reference>
<dbReference type="Proteomes" id="UP001064262">
    <property type="component" value="Unassembled WGS sequence"/>
</dbReference>
<comment type="caution">
    <text evidence="1">The sequence shown here is derived from an EMBL/GenBank/DDBJ whole genome shotgun (WGS) entry which is preliminary data.</text>
</comment>
<proteinExistence type="predicted"/>
<dbReference type="AlphaFoldDB" id="A0A9J6PTW8"/>
<keyword evidence="2" id="KW-1185">Reference proteome</keyword>
<accession>A0A9J6PTW8</accession>
<protein>
    <submittedName>
        <fullName evidence="1">Uncharacterized protein</fullName>
    </submittedName>
</protein>
<evidence type="ECO:0000313" key="2">
    <source>
        <dbReference type="Proteomes" id="UP001064262"/>
    </source>
</evidence>
<sequence length="98" mass="10927">MDAGLNGNDFLQISVLISGQTSSLIDTHLALRKQLTPTGQMTRDAINSSTEGYYAFRPGEPWTTWHERLHDIPGITQNDINCITGLTPEMLPKYLLQP</sequence>
<name>A0A9J6PTW8_9GAMM</name>
<evidence type="ECO:0000313" key="1">
    <source>
        <dbReference type="EMBL" id="MCU5778196.1"/>
    </source>
</evidence>
<organism evidence="1 2">
    <name type="scientific">Winslowiella arboricola</name>
    <dbReference type="NCBI Taxonomy" id="2978220"/>
    <lineage>
        <taxon>Bacteria</taxon>
        <taxon>Pseudomonadati</taxon>
        <taxon>Pseudomonadota</taxon>
        <taxon>Gammaproteobacteria</taxon>
        <taxon>Enterobacterales</taxon>
        <taxon>Erwiniaceae</taxon>
        <taxon>Winslowiella</taxon>
    </lineage>
</organism>
<dbReference type="RefSeq" id="WP_267140895.1">
    <property type="nucleotide sequence ID" value="NZ_JAODIL010000046.1"/>
</dbReference>
<gene>
    <name evidence="1" type="ORF">N5923_11915</name>
</gene>